<evidence type="ECO:0000313" key="2">
    <source>
        <dbReference type="EMBL" id="KAK7531757.1"/>
    </source>
</evidence>
<dbReference type="EMBL" id="JBBPEH010000012">
    <property type="protein sequence ID" value="KAK7531757.1"/>
    <property type="molecule type" value="Genomic_DNA"/>
</dbReference>
<feature type="compositionally biased region" description="Basic and acidic residues" evidence="1">
    <location>
        <begin position="122"/>
        <end position="133"/>
    </location>
</feature>
<feature type="region of interest" description="Disordered" evidence="1">
    <location>
        <begin position="122"/>
        <end position="207"/>
    </location>
</feature>
<keyword evidence="3" id="KW-1185">Reference proteome</keyword>
<reference evidence="2 3" key="1">
    <citation type="submission" date="2024-04" db="EMBL/GenBank/DDBJ databases">
        <title>Phyllosticta paracitricarpa is synonymous to the EU quarantine fungus P. citricarpa based on phylogenomic analyses.</title>
        <authorList>
            <consortium name="Lawrence Berkeley National Laboratory"/>
            <person name="Van ingen-buijs V.A."/>
            <person name="Van westerhoven A.C."/>
            <person name="Haridas S."/>
            <person name="Skiadas P."/>
            <person name="Martin F."/>
            <person name="Groenewald J.Z."/>
            <person name="Crous P.W."/>
            <person name="Seidl M.F."/>
        </authorList>
    </citation>
    <scope>NUCLEOTIDE SEQUENCE [LARGE SCALE GENOMIC DNA]</scope>
    <source>
        <strain evidence="2 3">CPC 17464</strain>
    </source>
</reference>
<dbReference type="RefSeq" id="XP_066651581.1">
    <property type="nucleotide sequence ID" value="XM_066793865.1"/>
</dbReference>
<evidence type="ECO:0000256" key="1">
    <source>
        <dbReference type="SAM" id="MobiDB-lite"/>
    </source>
</evidence>
<accession>A0ABR1L941</accession>
<comment type="caution">
    <text evidence="2">The sequence shown here is derived from an EMBL/GenBank/DDBJ whole genome shotgun (WGS) entry which is preliminary data.</text>
</comment>
<evidence type="ECO:0000313" key="3">
    <source>
        <dbReference type="Proteomes" id="UP001360953"/>
    </source>
</evidence>
<protein>
    <submittedName>
        <fullName evidence="2">Uncharacterized protein</fullName>
    </submittedName>
</protein>
<dbReference type="GeneID" id="92026771"/>
<feature type="compositionally biased region" description="Basic and acidic residues" evidence="1">
    <location>
        <begin position="58"/>
        <end position="68"/>
    </location>
</feature>
<name>A0ABR1L941_9PEZI</name>
<dbReference type="Proteomes" id="UP001360953">
    <property type="component" value="Unassembled WGS sequence"/>
</dbReference>
<sequence>MTRSAAQWQEGGEGRQGLFRHLLPQPDHHVHLASNTRLRIVKSAPPLALPCSPQTHVQEPHAGKTFEEQPRPIRRLQSPGGAPRKACQDVFLRFSGETTVRDVASGGHQRGARAAGVGWRSRDEVWSKRRDGRAGVGDAIPSGRPTISPYPRRKIRGRGQSRDSSGGNFASCSIHFDGGPKALSRRGSSRKKGQRRRPCTQRPETAI</sequence>
<feature type="compositionally biased region" description="Basic residues" evidence="1">
    <location>
        <begin position="183"/>
        <end position="199"/>
    </location>
</feature>
<proteinExistence type="predicted"/>
<organism evidence="2 3">
    <name type="scientific">Phyllosticta citribraziliensis</name>
    <dbReference type="NCBI Taxonomy" id="989973"/>
    <lineage>
        <taxon>Eukaryota</taxon>
        <taxon>Fungi</taxon>
        <taxon>Dikarya</taxon>
        <taxon>Ascomycota</taxon>
        <taxon>Pezizomycotina</taxon>
        <taxon>Dothideomycetes</taxon>
        <taxon>Dothideomycetes incertae sedis</taxon>
        <taxon>Botryosphaeriales</taxon>
        <taxon>Phyllostictaceae</taxon>
        <taxon>Phyllosticta</taxon>
    </lineage>
</organism>
<feature type="region of interest" description="Disordered" evidence="1">
    <location>
        <begin position="49"/>
        <end position="68"/>
    </location>
</feature>
<gene>
    <name evidence="2" type="ORF">J3D65DRAFT_127768</name>
</gene>